<dbReference type="FunFam" id="1.10.10.60:FF:000002">
    <property type="entry name" value="Myb family transcription factor"/>
    <property type="match status" value="1"/>
</dbReference>
<keyword evidence="4" id="KW-0175">Coiled coil</keyword>
<accession>A0A8T0CLU7</accession>
<evidence type="ECO:0000256" key="5">
    <source>
        <dbReference type="ARBA" id="ARBA00023163"/>
    </source>
</evidence>
<proteinExistence type="inferred from homology"/>
<dbReference type="PROSITE" id="PS51294">
    <property type="entry name" value="HTH_MYB"/>
    <property type="match status" value="1"/>
</dbReference>
<feature type="domain" description="HTH myb-type" evidence="8">
    <location>
        <begin position="9"/>
        <end position="69"/>
    </location>
</feature>
<name>A0A8T0CLU7_CORYI</name>
<evidence type="ECO:0000256" key="1">
    <source>
        <dbReference type="ARBA" id="ARBA00004123"/>
    </source>
</evidence>
<evidence type="ECO:0000256" key="4">
    <source>
        <dbReference type="ARBA" id="ARBA00023054"/>
    </source>
</evidence>
<sequence length="248" mass="27996">MGLSRRSRGSGKERLRWTQELHDRFVAAVEQLGGADRATPKGILKAMDYDRLTIYHIKSHLQKYRMSTLISEKTPKKSERRSISEIYPNFSATCGAQLKEAIRLAQMNYQAQLNDQDEVQKNLRLKIEAQGRYFQRMMDEHHNVWPSTAGTRPNKASCPSVSLLSLSEESESQVKEADSDSEGPEEILTRAPKRPRTSIDCDSHANICNYSAIIARDEDSGPSYDLGDISFLWNIASCPSPVLVPSFM</sequence>
<dbReference type="InterPro" id="IPR025756">
    <property type="entry name" value="Myb_CC_LHEQLE"/>
</dbReference>
<gene>
    <name evidence="9" type="ORF">BT93_L1859</name>
</gene>
<dbReference type="InterPro" id="IPR009057">
    <property type="entry name" value="Homeodomain-like_sf"/>
</dbReference>
<dbReference type="Pfam" id="PF14379">
    <property type="entry name" value="Myb_CC_LHEQLE"/>
    <property type="match status" value="1"/>
</dbReference>
<dbReference type="SUPFAM" id="SSF46689">
    <property type="entry name" value="Homeodomain-like"/>
    <property type="match status" value="1"/>
</dbReference>
<dbReference type="Gene3D" id="1.10.10.60">
    <property type="entry name" value="Homeodomain-like"/>
    <property type="match status" value="1"/>
</dbReference>
<protein>
    <recommendedName>
        <fullName evidence="8">HTH myb-type domain-containing protein</fullName>
    </recommendedName>
</protein>
<dbReference type="NCBIfam" id="TIGR01557">
    <property type="entry name" value="myb_SHAQKYF"/>
    <property type="match status" value="1"/>
</dbReference>
<evidence type="ECO:0000313" key="10">
    <source>
        <dbReference type="Proteomes" id="UP000806378"/>
    </source>
</evidence>
<dbReference type="PANTHER" id="PTHR31499:SF79">
    <property type="entry name" value="HTH MYB-TYPE DOMAIN-CONTAINING PROTEIN"/>
    <property type="match status" value="1"/>
</dbReference>
<dbReference type="Pfam" id="PF00249">
    <property type="entry name" value="Myb_DNA-binding"/>
    <property type="match status" value="1"/>
</dbReference>
<dbReference type="PANTHER" id="PTHR31499">
    <property type="entry name" value="MYB FAMILY TRANSCRIPTION FACTOR PHL11"/>
    <property type="match status" value="1"/>
</dbReference>
<dbReference type="Gramene" id="rna-gnl|WGS:JABURB|Cocit.L1859.1">
    <property type="protein sequence ID" value="cds-KAF7848543.1"/>
    <property type="gene ID" value="gene-BT93_L1859"/>
</dbReference>
<dbReference type="EMBL" id="MU090073">
    <property type="protein sequence ID" value="KAF7848543.1"/>
    <property type="molecule type" value="Genomic_DNA"/>
</dbReference>
<comment type="caution">
    <text evidence="9">The sequence shown here is derived from an EMBL/GenBank/DDBJ whole genome shotgun (WGS) entry which is preliminary data.</text>
</comment>
<keyword evidence="6" id="KW-0539">Nucleus</keyword>
<evidence type="ECO:0000313" key="9">
    <source>
        <dbReference type="EMBL" id="KAF7848543.1"/>
    </source>
</evidence>
<dbReference type="OrthoDB" id="551907at2759"/>
<keyword evidence="3" id="KW-0805">Transcription regulation</keyword>
<dbReference type="InterPro" id="IPR006447">
    <property type="entry name" value="Myb_dom_plants"/>
</dbReference>
<organism evidence="9 10">
    <name type="scientific">Corymbia citriodora subsp. variegata</name>
    <dbReference type="NCBI Taxonomy" id="360336"/>
    <lineage>
        <taxon>Eukaryota</taxon>
        <taxon>Viridiplantae</taxon>
        <taxon>Streptophyta</taxon>
        <taxon>Embryophyta</taxon>
        <taxon>Tracheophyta</taxon>
        <taxon>Spermatophyta</taxon>
        <taxon>Magnoliopsida</taxon>
        <taxon>eudicotyledons</taxon>
        <taxon>Gunneridae</taxon>
        <taxon>Pentapetalae</taxon>
        <taxon>rosids</taxon>
        <taxon>malvids</taxon>
        <taxon>Myrtales</taxon>
        <taxon>Myrtaceae</taxon>
        <taxon>Myrtoideae</taxon>
        <taxon>Eucalypteae</taxon>
        <taxon>Corymbia</taxon>
    </lineage>
</organism>
<evidence type="ECO:0000259" key="8">
    <source>
        <dbReference type="PROSITE" id="PS51294"/>
    </source>
</evidence>
<feature type="region of interest" description="Disordered" evidence="7">
    <location>
        <begin position="170"/>
        <end position="197"/>
    </location>
</feature>
<dbReference type="AlphaFoldDB" id="A0A8T0CLU7"/>
<evidence type="ECO:0000256" key="7">
    <source>
        <dbReference type="SAM" id="MobiDB-lite"/>
    </source>
</evidence>
<dbReference type="Proteomes" id="UP000806378">
    <property type="component" value="Unassembled WGS sequence"/>
</dbReference>
<keyword evidence="10" id="KW-1185">Reference proteome</keyword>
<dbReference type="InterPro" id="IPR046955">
    <property type="entry name" value="PHR1-like"/>
</dbReference>
<dbReference type="InterPro" id="IPR017930">
    <property type="entry name" value="Myb_dom"/>
</dbReference>
<dbReference type="GO" id="GO:0005634">
    <property type="term" value="C:nucleus"/>
    <property type="evidence" value="ECO:0007669"/>
    <property type="project" value="UniProtKB-SubCell"/>
</dbReference>
<keyword evidence="5" id="KW-0804">Transcription</keyword>
<dbReference type="GO" id="GO:0003677">
    <property type="term" value="F:DNA binding"/>
    <property type="evidence" value="ECO:0007669"/>
    <property type="project" value="InterPro"/>
</dbReference>
<comment type="similarity">
    <text evidence="2">Belongs to the MYB-CC family.</text>
</comment>
<evidence type="ECO:0000256" key="3">
    <source>
        <dbReference type="ARBA" id="ARBA00023015"/>
    </source>
</evidence>
<dbReference type="InterPro" id="IPR001005">
    <property type="entry name" value="SANT/Myb"/>
</dbReference>
<comment type="subcellular location">
    <subcellularLocation>
        <location evidence="1">Nucleus</location>
    </subcellularLocation>
</comment>
<reference evidence="9" key="1">
    <citation type="submission" date="2020-05" db="EMBL/GenBank/DDBJ databases">
        <title>WGS assembly of Corymbia citriodora subspecies variegata.</title>
        <authorList>
            <person name="Barry K."/>
            <person name="Hundley H."/>
            <person name="Shu S."/>
            <person name="Jenkins J."/>
            <person name="Grimwood J."/>
            <person name="Baten A."/>
        </authorList>
    </citation>
    <scope>NUCLEOTIDE SEQUENCE</scope>
    <source>
        <strain evidence="9">CV2-018</strain>
    </source>
</reference>
<evidence type="ECO:0000256" key="6">
    <source>
        <dbReference type="ARBA" id="ARBA00023242"/>
    </source>
</evidence>
<evidence type="ECO:0000256" key="2">
    <source>
        <dbReference type="ARBA" id="ARBA00006783"/>
    </source>
</evidence>
<dbReference type="GO" id="GO:0003700">
    <property type="term" value="F:DNA-binding transcription factor activity"/>
    <property type="evidence" value="ECO:0007669"/>
    <property type="project" value="InterPro"/>
</dbReference>